<keyword evidence="3" id="KW-0813">Transport</keyword>
<comment type="subcellular location">
    <subcellularLocation>
        <location evidence="1">Cell membrane</location>
        <topology evidence="1">Multi-pass membrane protein</topology>
    </subcellularLocation>
</comment>
<dbReference type="Proteomes" id="UP000322887">
    <property type="component" value="Chromosome"/>
</dbReference>
<evidence type="ECO:0000313" key="9">
    <source>
        <dbReference type="EMBL" id="QEG15085.1"/>
    </source>
</evidence>
<keyword evidence="4" id="KW-1003">Cell membrane</keyword>
<accession>A0ABX5YHL4</accession>
<dbReference type="Gene3D" id="1.50.10.150">
    <property type="entry name" value="Voltage-dependent anion channel"/>
    <property type="match status" value="1"/>
</dbReference>
<keyword evidence="5 8" id="KW-0812">Transmembrane</keyword>
<evidence type="ECO:0000256" key="3">
    <source>
        <dbReference type="ARBA" id="ARBA00022448"/>
    </source>
</evidence>
<feature type="transmembrane region" description="Helical" evidence="8">
    <location>
        <begin position="199"/>
        <end position="220"/>
    </location>
</feature>
<feature type="transmembrane region" description="Helical" evidence="8">
    <location>
        <begin position="128"/>
        <end position="148"/>
    </location>
</feature>
<keyword evidence="6 8" id="KW-1133">Transmembrane helix</keyword>
<sequence length="332" mass="36399">MKSFAIVMATGIVSLACSQLQLTLISQGLLVCNLMLSGYLVIFNGIQMKKYPHQVISDLLAPATGFDSFTIVAACCILGSQFLQIVHLPTLALALWCVGLITWLLLSYSLLAQFIVRRAGLDISKDVHGGWLLLVVATQAVSVSGTSLSREFPVFHESLVFLSLSLWLVGGLLYLWVISLILYRTIFFTMNSESLAPPYWISMGAMAISTLAGASLISIARDSMILSQILPFVKGLTLLCWVTATWWIPLLVILGVWRHILQRVSFSYDSQFWSIVFPLGMYSVSTHRLAVELNFSPLMQGANLVAYLALGAWLITIIKMTCASLPAGSAIK</sequence>
<dbReference type="PROSITE" id="PS51257">
    <property type="entry name" value="PROKAR_LIPOPROTEIN"/>
    <property type="match status" value="1"/>
</dbReference>
<evidence type="ECO:0000256" key="2">
    <source>
        <dbReference type="ARBA" id="ARBA00008566"/>
    </source>
</evidence>
<keyword evidence="7 8" id="KW-0472">Membrane</keyword>
<feature type="transmembrane region" description="Helical" evidence="8">
    <location>
        <begin position="266"/>
        <end position="284"/>
    </location>
</feature>
<dbReference type="PANTHER" id="PTHR31686:SF1">
    <property type="entry name" value="SULFITE EFFLUX PUMP SSU1"/>
    <property type="match status" value="1"/>
</dbReference>
<dbReference type="EMBL" id="CP042910">
    <property type="protein sequence ID" value="QEG15085.1"/>
    <property type="molecule type" value="Genomic_DNA"/>
</dbReference>
<feature type="transmembrane region" description="Helical" evidence="8">
    <location>
        <begin position="28"/>
        <end position="46"/>
    </location>
</feature>
<protein>
    <submittedName>
        <fullName evidence="9">Membrane protein</fullName>
    </submittedName>
</protein>
<comment type="similarity">
    <text evidence="2">Belongs to the tellurite-resistance/dicarboxylate transporter (TDT) family.</text>
</comment>
<evidence type="ECO:0000256" key="5">
    <source>
        <dbReference type="ARBA" id="ARBA00022692"/>
    </source>
</evidence>
<gene>
    <name evidence="9" type="ORF">GmarT_09230</name>
</gene>
<proteinExistence type="inferred from homology"/>
<feature type="transmembrane region" description="Helical" evidence="8">
    <location>
        <begin position="304"/>
        <end position="327"/>
    </location>
</feature>
<evidence type="ECO:0000256" key="7">
    <source>
        <dbReference type="ARBA" id="ARBA00023136"/>
    </source>
</evidence>
<evidence type="ECO:0000256" key="8">
    <source>
        <dbReference type="SAM" id="Phobius"/>
    </source>
</evidence>
<evidence type="ECO:0000256" key="1">
    <source>
        <dbReference type="ARBA" id="ARBA00004651"/>
    </source>
</evidence>
<evidence type="ECO:0000256" key="6">
    <source>
        <dbReference type="ARBA" id="ARBA00022989"/>
    </source>
</evidence>
<evidence type="ECO:0000313" key="10">
    <source>
        <dbReference type="Proteomes" id="UP000322887"/>
    </source>
</evidence>
<name>A0ABX5YHL4_9PLAN</name>
<feature type="transmembrane region" description="Helical" evidence="8">
    <location>
        <begin position="93"/>
        <end position="116"/>
    </location>
</feature>
<evidence type="ECO:0000256" key="4">
    <source>
        <dbReference type="ARBA" id="ARBA00022475"/>
    </source>
</evidence>
<dbReference type="CDD" id="cd09319">
    <property type="entry name" value="TDT_like_1"/>
    <property type="match status" value="1"/>
</dbReference>
<dbReference type="InterPro" id="IPR051629">
    <property type="entry name" value="Sulfite_efflux_TDT"/>
</dbReference>
<dbReference type="Pfam" id="PF03595">
    <property type="entry name" value="SLAC1"/>
    <property type="match status" value="1"/>
</dbReference>
<dbReference type="InterPro" id="IPR038665">
    <property type="entry name" value="Voltage-dep_anion_channel_sf"/>
</dbReference>
<keyword evidence="10" id="KW-1185">Reference proteome</keyword>
<organism evidence="9 10">
    <name type="scientific">Gimesia maris</name>
    <dbReference type="NCBI Taxonomy" id="122"/>
    <lineage>
        <taxon>Bacteria</taxon>
        <taxon>Pseudomonadati</taxon>
        <taxon>Planctomycetota</taxon>
        <taxon>Planctomycetia</taxon>
        <taxon>Planctomycetales</taxon>
        <taxon>Planctomycetaceae</taxon>
        <taxon>Gimesia</taxon>
    </lineage>
</organism>
<feature type="transmembrane region" description="Helical" evidence="8">
    <location>
        <begin position="232"/>
        <end position="254"/>
    </location>
</feature>
<dbReference type="PANTHER" id="PTHR31686">
    <property type="match status" value="1"/>
</dbReference>
<dbReference type="InterPro" id="IPR004695">
    <property type="entry name" value="SLAC1/Mae1/Ssu1/TehA"/>
</dbReference>
<feature type="transmembrane region" description="Helical" evidence="8">
    <location>
        <begin position="66"/>
        <end position="87"/>
    </location>
</feature>
<dbReference type="GeneID" id="98645582"/>
<reference evidence="9 10" key="1">
    <citation type="submission" date="2019-08" db="EMBL/GenBank/DDBJ databases">
        <title>Deep-cultivation of Planctomycetes and their phenomic and genomic characterization uncovers novel biology.</title>
        <authorList>
            <person name="Wiegand S."/>
            <person name="Jogler M."/>
            <person name="Boedeker C."/>
            <person name="Pinto D."/>
            <person name="Vollmers J."/>
            <person name="Rivas-Marin E."/>
            <person name="Kohn T."/>
            <person name="Peeters S.H."/>
            <person name="Heuer A."/>
            <person name="Rast P."/>
            <person name="Oberbeckmann S."/>
            <person name="Bunk B."/>
            <person name="Jeske O."/>
            <person name="Meyerdierks A."/>
            <person name="Storesund J.E."/>
            <person name="Kallscheuer N."/>
            <person name="Luecker S."/>
            <person name="Lage O.M."/>
            <person name="Pohl T."/>
            <person name="Merkel B.J."/>
            <person name="Hornburger P."/>
            <person name="Mueller R.-W."/>
            <person name="Bruemmer F."/>
            <person name="Labrenz M."/>
            <person name="Spormann A.M."/>
            <person name="Op den Camp H."/>
            <person name="Overmann J."/>
            <person name="Amann R."/>
            <person name="Jetten M.S.M."/>
            <person name="Mascher T."/>
            <person name="Medema M.H."/>
            <person name="Devos D.P."/>
            <person name="Kaster A.-K."/>
            <person name="Ovreas L."/>
            <person name="Rohde M."/>
            <person name="Galperin M.Y."/>
            <person name="Jogler C."/>
        </authorList>
    </citation>
    <scope>NUCLEOTIDE SEQUENCE [LARGE SCALE GENOMIC DNA]</scope>
    <source>
        <strain evidence="9 10">DSM 8797</strain>
    </source>
</reference>
<feature type="transmembrane region" description="Helical" evidence="8">
    <location>
        <begin position="160"/>
        <end position="187"/>
    </location>
</feature>
<dbReference type="RefSeq" id="WP_002646527.1">
    <property type="nucleotide sequence ID" value="NZ_CP036353.1"/>
</dbReference>